<evidence type="ECO:0000313" key="7">
    <source>
        <dbReference type="EMBL" id="CCM03536.1"/>
    </source>
</evidence>
<evidence type="ECO:0000256" key="2">
    <source>
        <dbReference type="ARBA" id="ARBA00004496"/>
    </source>
</evidence>
<keyword evidence="4" id="KW-0963">Cytoplasm</keyword>
<dbReference type="HOGENOM" id="CLU_021382_0_0_1"/>
<protein>
    <recommendedName>
        <fullName evidence="3">NudC domain-containing protein 1</fullName>
    </recommendedName>
</protein>
<dbReference type="STRING" id="599839.J4IAU8"/>
<dbReference type="GO" id="GO:0005634">
    <property type="term" value="C:nucleus"/>
    <property type="evidence" value="ECO:0007669"/>
    <property type="project" value="UniProtKB-SubCell"/>
</dbReference>
<dbReference type="PROSITE" id="PS51203">
    <property type="entry name" value="CS"/>
    <property type="match status" value="1"/>
</dbReference>
<gene>
    <name evidence="7" type="ORF">FIBRA_05670</name>
</gene>
<dbReference type="EMBL" id="HE797116">
    <property type="protein sequence ID" value="CCM03536.1"/>
    <property type="molecule type" value="Genomic_DNA"/>
</dbReference>
<dbReference type="Proteomes" id="UP000006352">
    <property type="component" value="Unassembled WGS sequence"/>
</dbReference>
<sequence length="659" mass="71770">MSTFKPDRALLNPKFDGYKLAPLSQEEAVSRFPLPFKLSQTNVSGRSYVTFQEVQSRISHNHLALSPDGTAVYVDGDLRVVCVRLDEATLVPSFHPVCELPKSVESPETQSLQREYPSAAFLDSSSLFVADGHGLLYALRIVSSAPAEISGTFKLSIPAIYGSSQAVVPFRIHQAALPTPQKAILILSSKYYPQDTNADQLNGSSRGHMKAAAEFDIWAVQFDLPLPSSSNTPLALDILWHRRGQDVPVYTTFDAVRESFMLVGGSSYRPIGVVAAPLYEPSPDEIAPIPRAGENLDAAQSQKPPPYSWTQTTDSVTVAIPLPSSTQKENIRASFSPHTLTLFVRGDPSLSDRESDNLTHVKLPRYDMKTLWDGIQPSTSFWTWDREAEHRYGVLTLHLDKAHEGTRWAQVFAAAGTRPAASSVENTSDEDIEVSETLDPSELWAIRESLEKYTAALRDGTDTSGLGLGSGVPSLGKDEMDDEVDLGVGRTVYLTWVRMDGSRPLYDHSDDAPVHLLSTPFPGVDWKGPPALVVKNGLDGVLYELCPGSNADDAPAWAHTSTYSALSFVLASKRDTRFTHHVSSHAVFAFESGSLDLGGNVYIYRGIAPQEKWAKQAVLKVGGGSAGSLLGIGLQQMSESKTAILCLCEGEMIVLHDVL</sequence>
<dbReference type="CDD" id="cd06467">
    <property type="entry name" value="p23_NUDC_like"/>
    <property type="match status" value="1"/>
</dbReference>
<accession>J4IAU8</accession>
<name>J4IAU8_9APHY</name>
<dbReference type="PANTHER" id="PTHR21664">
    <property type="entry name" value="CHRONIC MYELOGENOUS LEUKEMIA TUMOR ANTIGEN 66"/>
    <property type="match status" value="1"/>
</dbReference>
<evidence type="ECO:0000256" key="1">
    <source>
        <dbReference type="ARBA" id="ARBA00004123"/>
    </source>
</evidence>
<evidence type="ECO:0000256" key="3">
    <source>
        <dbReference type="ARBA" id="ARBA00018915"/>
    </source>
</evidence>
<dbReference type="Gene3D" id="2.60.40.790">
    <property type="match status" value="1"/>
</dbReference>
<feature type="domain" description="CS" evidence="6">
    <location>
        <begin position="302"/>
        <end position="412"/>
    </location>
</feature>
<dbReference type="OrthoDB" id="428655at2759"/>
<dbReference type="InterPro" id="IPR037895">
    <property type="entry name" value="NUDCD1"/>
</dbReference>
<dbReference type="SUPFAM" id="SSF49764">
    <property type="entry name" value="HSP20-like chaperones"/>
    <property type="match status" value="1"/>
</dbReference>
<organism evidence="7 8">
    <name type="scientific">Fibroporia radiculosa</name>
    <dbReference type="NCBI Taxonomy" id="599839"/>
    <lineage>
        <taxon>Eukaryota</taxon>
        <taxon>Fungi</taxon>
        <taxon>Dikarya</taxon>
        <taxon>Basidiomycota</taxon>
        <taxon>Agaricomycotina</taxon>
        <taxon>Agaricomycetes</taxon>
        <taxon>Polyporales</taxon>
        <taxon>Fibroporiaceae</taxon>
        <taxon>Fibroporia</taxon>
    </lineage>
</organism>
<evidence type="ECO:0000256" key="4">
    <source>
        <dbReference type="ARBA" id="ARBA00022490"/>
    </source>
</evidence>
<keyword evidence="8" id="KW-1185">Reference proteome</keyword>
<dbReference type="InterPro" id="IPR007052">
    <property type="entry name" value="CS_dom"/>
</dbReference>
<reference evidence="7 8" key="1">
    <citation type="journal article" date="2012" name="Appl. Environ. Microbiol.">
        <title>Short-read sequencing for genomic analysis of the brown rot fungus Fibroporia radiculosa.</title>
        <authorList>
            <person name="Tang J.D."/>
            <person name="Perkins A.D."/>
            <person name="Sonstegard T.S."/>
            <person name="Schroeder S.G."/>
            <person name="Burgess S.C."/>
            <person name="Diehl S.V."/>
        </authorList>
    </citation>
    <scope>NUCLEOTIDE SEQUENCE [LARGE SCALE GENOMIC DNA]</scope>
    <source>
        <strain evidence="7 8">TFFH 294</strain>
    </source>
</reference>
<dbReference type="GO" id="GO:0005737">
    <property type="term" value="C:cytoplasm"/>
    <property type="evidence" value="ECO:0007669"/>
    <property type="project" value="UniProtKB-SubCell"/>
</dbReference>
<keyword evidence="5" id="KW-0539">Nucleus</keyword>
<dbReference type="GeneID" id="24098447"/>
<evidence type="ECO:0000259" key="6">
    <source>
        <dbReference type="PROSITE" id="PS51203"/>
    </source>
</evidence>
<dbReference type="RefSeq" id="XP_012182819.1">
    <property type="nucleotide sequence ID" value="XM_012327429.1"/>
</dbReference>
<comment type="subcellular location">
    <subcellularLocation>
        <location evidence="2">Cytoplasm</location>
    </subcellularLocation>
    <subcellularLocation>
        <location evidence="1">Nucleus</location>
    </subcellularLocation>
</comment>
<dbReference type="PANTHER" id="PTHR21664:SF1">
    <property type="entry name" value="NUDC DOMAIN-CONTAINING PROTEIN 1"/>
    <property type="match status" value="1"/>
</dbReference>
<dbReference type="InterPro" id="IPR008978">
    <property type="entry name" value="HSP20-like_chaperone"/>
</dbReference>
<evidence type="ECO:0000256" key="5">
    <source>
        <dbReference type="ARBA" id="ARBA00023242"/>
    </source>
</evidence>
<proteinExistence type="predicted"/>
<dbReference type="AlphaFoldDB" id="J4IAU8"/>
<dbReference type="InParanoid" id="J4IAU8"/>
<evidence type="ECO:0000313" key="8">
    <source>
        <dbReference type="Proteomes" id="UP000006352"/>
    </source>
</evidence>
<dbReference type="Pfam" id="PF04969">
    <property type="entry name" value="CS"/>
    <property type="match status" value="1"/>
</dbReference>